<evidence type="ECO:0000313" key="3">
    <source>
        <dbReference type="Proteomes" id="UP000270678"/>
    </source>
</evidence>
<reference evidence="3" key="1">
    <citation type="submission" date="2018-12" db="EMBL/GenBank/DDBJ databases">
        <title>Complete genome sequence of Paenibacillus sp. MBLB1234.</title>
        <authorList>
            <person name="Nam Y.-D."/>
            <person name="Kang J."/>
            <person name="Chung W.-H."/>
            <person name="Park Y.S."/>
        </authorList>
    </citation>
    <scope>NUCLEOTIDE SEQUENCE [LARGE SCALE GENOMIC DNA]</scope>
    <source>
        <strain evidence="3">MBLB1234</strain>
    </source>
</reference>
<dbReference type="AlphaFoldDB" id="A0A3Q9IES8"/>
<dbReference type="EMBL" id="CP034346">
    <property type="protein sequence ID" value="AZS16564.1"/>
    <property type="molecule type" value="Genomic_DNA"/>
</dbReference>
<feature type="transmembrane region" description="Helical" evidence="1">
    <location>
        <begin position="32"/>
        <end position="49"/>
    </location>
</feature>
<gene>
    <name evidence="2" type="ORF">EI981_20290</name>
</gene>
<dbReference type="Proteomes" id="UP000270678">
    <property type="component" value="Chromosome"/>
</dbReference>
<dbReference type="OrthoDB" id="9852532at2"/>
<keyword evidence="1" id="KW-0812">Transmembrane</keyword>
<sequence length="68" mass="8138">MSWKAKIIAIIISFLLCFAGYGFVFGFKLENLLYVFMFSIIPTLGILSFDSRSNVEEYYRHRNNRRRY</sequence>
<proteinExistence type="predicted"/>
<dbReference type="RefSeq" id="WP_127001288.1">
    <property type="nucleotide sequence ID" value="NZ_CP034346.1"/>
</dbReference>
<dbReference type="KEGG" id="plut:EI981_20290"/>
<protein>
    <submittedName>
        <fullName evidence="2">Uncharacterized protein</fullName>
    </submittedName>
</protein>
<organism evidence="2 3">
    <name type="scientific">Paenibacillus lutimineralis</name>
    <dbReference type="NCBI Taxonomy" id="2707005"/>
    <lineage>
        <taxon>Bacteria</taxon>
        <taxon>Bacillati</taxon>
        <taxon>Bacillota</taxon>
        <taxon>Bacilli</taxon>
        <taxon>Bacillales</taxon>
        <taxon>Paenibacillaceae</taxon>
        <taxon>Paenibacillus</taxon>
    </lineage>
</organism>
<keyword evidence="1" id="KW-0472">Membrane</keyword>
<keyword evidence="1" id="KW-1133">Transmembrane helix</keyword>
<accession>A0A3Q9IES8</accession>
<keyword evidence="3" id="KW-1185">Reference proteome</keyword>
<evidence type="ECO:0000313" key="2">
    <source>
        <dbReference type="EMBL" id="AZS16564.1"/>
    </source>
</evidence>
<evidence type="ECO:0000256" key="1">
    <source>
        <dbReference type="SAM" id="Phobius"/>
    </source>
</evidence>
<feature type="transmembrane region" description="Helical" evidence="1">
    <location>
        <begin position="7"/>
        <end position="26"/>
    </location>
</feature>
<name>A0A3Q9IES8_9BACL</name>